<dbReference type="Gene3D" id="3.40.50.1580">
    <property type="entry name" value="Nucleoside phosphorylase domain"/>
    <property type="match status" value="1"/>
</dbReference>
<dbReference type="GO" id="GO:0008782">
    <property type="term" value="F:adenosylhomocysteine nucleosidase activity"/>
    <property type="evidence" value="ECO:0007669"/>
    <property type="project" value="TreeGrafter"/>
</dbReference>
<dbReference type="STRING" id="314278.NB231_11699"/>
<dbReference type="EMBL" id="AAOF01000003">
    <property type="protein sequence ID" value="EAR22398.1"/>
    <property type="molecule type" value="Genomic_DNA"/>
</dbReference>
<dbReference type="HOGENOM" id="CLU_031248_4_2_6"/>
<dbReference type="GO" id="GO:0019284">
    <property type="term" value="P:L-methionine salvage from S-adenosylmethionine"/>
    <property type="evidence" value="ECO:0007669"/>
    <property type="project" value="TreeGrafter"/>
</dbReference>
<organism evidence="2 3">
    <name type="scientific">Nitrococcus mobilis Nb-231</name>
    <dbReference type="NCBI Taxonomy" id="314278"/>
    <lineage>
        <taxon>Bacteria</taxon>
        <taxon>Pseudomonadati</taxon>
        <taxon>Pseudomonadota</taxon>
        <taxon>Gammaproteobacteria</taxon>
        <taxon>Chromatiales</taxon>
        <taxon>Ectothiorhodospiraceae</taxon>
        <taxon>Nitrococcus</taxon>
    </lineage>
</organism>
<name>A4BP97_9GAMM</name>
<dbReference type="AlphaFoldDB" id="A4BP97"/>
<evidence type="ECO:0000313" key="2">
    <source>
        <dbReference type="EMBL" id="EAR22398.1"/>
    </source>
</evidence>
<dbReference type="InterPro" id="IPR035994">
    <property type="entry name" value="Nucleoside_phosphorylase_sf"/>
</dbReference>
<dbReference type="PANTHER" id="PTHR46832:SF1">
    <property type="entry name" value="5'-METHYLTHIOADENOSINE_S-ADENOSYLHOMOCYSTEINE NUCLEOSIDASE"/>
    <property type="match status" value="1"/>
</dbReference>
<dbReference type="GO" id="GO:0009116">
    <property type="term" value="P:nucleoside metabolic process"/>
    <property type="evidence" value="ECO:0007669"/>
    <property type="project" value="InterPro"/>
</dbReference>
<dbReference type="RefSeq" id="WP_005002720.1">
    <property type="nucleotide sequence ID" value="NZ_CH672427.1"/>
</dbReference>
<gene>
    <name evidence="2" type="ORF">NB231_11699</name>
</gene>
<keyword evidence="3" id="KW-1185">Reference proteome</keyword>
<dbReference type="OrthoDB" id="2374434at2"/>
<dbReference type="SUPFAM" id="SSF53167">
    <property type="entry name" value="Purine and uridine phosphorylases"/>
    <property type="match status" value="1"/>
</dbReference>
<dbReference type="eggNOG" id="COG0775">
    <property type="taxonomic scope" value="Bacteria"/>
</dbReference>
<reference evidence="2 3" key="1">
    <citation type="submission" date="2006-02" db="EMBL/GenBank/DDBJ databases">
        <authorList>
            <person name="Waterbury J."/>
            <person name="Ferriera S."/>
            <person name="Johnson J."/>
            <person name="Kravitz S."/>
            <person name="Halpern A."/>
            <person name="Remington K."/>
            <person name="Beeson K."/>
            <person name="Tran B."/>
            <person name="Rogers Y.-H."/>
            <person name="Friedman R."/>
            <person name="Venter J.C."/>
        </authorList>
    </citation>
    <scope>NUCLEOTIDE SEQUENCE [LARGE SCALE GENOMIC DNA]</scope>
    <source>
        <strain evidence="2 3">Nb-231</strain>
    </source>
</reference>
<dbReference type="GO" id="GO:0008930">
    <property type="term" value="F:methylthioadenosine nucleosidase activity"/>
    <property type="evidence" value="ECO:0007669"/>
    <property type="project" value="TreeGrafter"/>
</dbReference>
<comment type="caution">
    <text evidence="2">The sequence shown here is derived from an EMBL/GenBank/DDBJ whole genome shotgun (WGS) entry which is preliminary data.</text>
</comment>
<sequence length="248" mass="26100">MSRIGIVSALAVEARCLPSRRGLFGWRNALPAEAMLGVSGPGAIRAQRMAEQLVARGATQLVSWGLAGGLDPGIAPGTLIATDRVVVARGGEYPTDKGWRQRILSVLPRQVAALEAPLLASENIVATSADKTALRRRYAAVAVDMESGGIAWVASQHRLPLLVLRVVVDPAAMALPPVLAELVTSDGGVRLSGLAGLLIRRPSVLWPLLELAWNARIATSTLRRIAPIVTDRGVWLSAAAEGSLPLPS</sequence>
<dbReference type="PANTHER" id="PTHR46832">
    <property type="entry name" value="5'-METHYLTHIOADENOSINE/S-ADENOSYLHOMOCYSTEINE NUCLEOSIDASE"/>
    <property type="match status" value="1"/>
</dbReference>
<evidence type="ECO:0000313" key="3">
    <source>
        <dbReference type="Proteomes" id="UP000003374"/>
    </source>
</evidence>
<dbReference type="InterPro" id="IPR000845">
    <property type="entry name" value="Nucleoside_phosphorylase_d"/>
</dbReference>
<protein>
    <submittedName>
        <fullName evidence="2">Purine and other phosphorylase, family 1</fullName>
    </submittedName>
</protein>
<evidence type="ECO:0000259" key="1">
    <source>
        <dbReference type="Pfam" id="PF01048"/>
    </source>
</evidence>
<dbReference type="GO" id="GO:0005829">
    <property type="term" value="C:cytosol"/>
    <property type="evidence" value="ECO:0007669"/>
    <property type="project" value="TreeGrafter"/>
</dbReference>
<dbReference type="Proteomes" id="UP000003374">
    <property type="component" value="Unassembled WGS sequence"/>
</dbReference>
<dbReference type="Pfam" id="PF01048">
    <property type="entry name" value="PNP_UDP_1"/>
    <property type="match status" value="1"/>
</dbReference>
<accession>A4BP97</accession>
<feature type="domain" description="Nucleoside phosphorylase" evidence="1">
    <location>
        <begin position="36"/>
        <end position="172"/>
    </location>
</feature>
<proteinExistence type="predicted"/>